<evidence type="ECO:0000259" key="5">
    <source>
        <dbReference type="PROSITE" id="PS51886"/>
    </source>
</evidence>
<dbReference type="PANTHER" id="PTHR23354">
    <property type="entry name" value="NUCLEOLAR PROTEIN 7/ESTROGEN RECEPTOR COACTIVATOR-RELATED"/>
    <property type="match status" value="1"/>
</dbReference>
<name>D8QZJ8_SELML</name>
<feature type="non-terminal residue" evidence="7">
    <location>
        <position position="180"/>
    </location>
</feature>
<dbReference type="InParanoid" id="D8QZJ8"/>
<feature type="domain" description="TLDc" evidence="5">
    <location>
        <begin position="14"/>
        <end position="176"/>
    </location>
</feature>
<dbReference type="Gramene" id="EFJ34814">
    <property type="protein sequence ID" value="EFJ34814"/>
    <property type="gene ID" value="SELMODRAFT_67188"/>
</dbReference>
<dbReference type="AlphaFoldDB" id="D8QZJ8"/>
<dbReference type="Proteomes" id="UP000001514">
    <property type="component" value="Unassembled WGS sequence"/>
</dbReference>
<evidence type="ECO:0000256" key="2">
    <source>
        <dbReference type="ARBA" id="ARBA00009540"/>
    </source>
</evidence>
<evidence type="ECO:0000313" key="8">
    <source>
        <dbReference type="Proteomes" id="UP000001514"/>
    </source>
</evidence>
<evidence type="ECO:0000256" key="4">
    <source>
        <dbReference type="ARBA" id="ARBA00040604"/>
    </source>
</evidence>
<comment type="similarity">
    <text evidence="2">Belongs to the OXR1 family.</text>
</comment>
<dbReference type="KEGG" id="smo:SELMODRAFT_67188"/>
<accession>D8QZJ8</accession>
<keyword evidence="8" id="KW-1185">Reference proteome</keyword>
<evidence type="ECO:0000313" key="7">
    <source>
        <dbReference type="EMBL" id="EFJ34814.1"/>
    </source>
</evidence>
<dbReference type="Gramene" id="EFJ23515">
    <property type="protein sequence ID" value="EFJ23515"/>
    <property type="gene ID" value="SELMODRAFT_57201"/>
</dbReference>
<feature type="non-terminal residue" evidence="7">
    <location>
        <position position="1"/>
    </location>
</feature>
<dbReference type="OMA" id="MPPRTQG"/>
<organism evidence="8">
    <name type="scientific">Selaginella moellendorffii</name>
    <name type="common">Spikemoss</name>
    <dbReference type="NCBI Taxonomy" id="88036"/>
    <lineage>
        <taxon>Eukaryota</taxon>
        <taxon>Viridiplantae</taxon>
        <taxon>Streptophyta</taxon>
        <taxon>Embryophyta</taxon>
        <taxon>Tracheophyta</taxon>
        <taxon>Lycopodiopsida</taxon>
        <taxon>Selaginellales</taxon>
        <taxon>Selaginellaceae</taxon>
        <taxon>Selaginella</taxon>
    </lineage>
</organism>
<evidence type="ECO:0000313" key="6">
    <source>
        <dbReference type="EMBL" id="EFJ23515.1"/>
    </source>
</evidence>
<dbReference type="GO" id="GO:0005739">
    <property type="term" value="C:mitochondrion"/>
    <property type="evidence" value="ECO:0007669"/>
    <property type="project" value="UniProtKB-SubCell"/>
</dbReference>
<keyword evidence="3" id="KW-0496">Mitochondrion</keyword>
<reference evidence="7 8" key="1">
    <citation type="journal article" date="2011" name="Science">
        <title>The Selaginella genome identifies genetic changes associated with the evolution of vascular plants.</title>
        <authorList>
            <person name="Banks J.A."/>
            <person name="Nishiyama T."/>
            <person name="Hasebe M."/>
            <person name="Bowman J.L."/>
            <person name="Gribskov M."/>
            <person name="dePamphilis C."/>
            <person name="Albert V.A."/>
            <person name="Aono N."/>
            <person name="Aoyama T."/>
            <person name="Ambrose B.A."/>
            <person name="Ashton N.W."/>
            <person name="Axtell M.J."/>
            <person name="Barker E."/>
            <person name="Barker M.S."/>
            <person name="Bennetzen J.L."/>
            <person name="Bonawitz N.D."/>
            <person name="Chapple C."/>
            <person name="Cheng C."/>
            <person name="Correa L.G."/>
            <person name="Dacre M."/>
            <person name="DeBarry J."/>
            <person name="Dreyer I."/>
            <person name="Elias M."/>
            <person name="Engstrom E.M."/>
            <person name="Estelle M."/>
            <person name="Feng L."/>
            <person name="Finet C."/>
            <person name="Floyd S.K."/>
            <person name="Frommer W.B."/>
            <person name="Fujita T."/>
            <person name="Gramzow L."/>
            <person name="Gutensohn M."/>
            <person name="Harholt J."/>
            <person name="Hattori M."/>
            <person name="Heyl A."/>
            <person name="Hirai T."/>
            <person name="Hiwatashi Y."/>
            <person name="Ishikawa M."/>
            <person name="Iwata M."/>
            <person name="Karol K.G."/>
            <person name="Koehler B."/>
            <person name="Kolukisaoglu U."/>
            <person name="Kubo M."/>
            <person name="Kurata T."/>
            <person name="Lalonde S."/>
            <person name="Li K."/>
            <person name="Li Y."/>
            <person name="Litt A."/>
            <person name="Lyons E."/>
            <person name="Manning G."/>
            <person name="Maruyama T."/>
            <person name="Michael T.P."/>
            <person name="Mikami K."/>
            <person name="Miyazaki S."/>
            <person name="Morinaga S."/>
            <person name="Murata T."/>
            <person name="Mueller-Roeber B."/>
            <person name="Nelson D.R."/>
            <person name="Obara M."/>
            <person name="Oguri Y."/>
            <person name="Olmstead R.G."/>
            <person name="Onodera N."/>
            <person name="Petersen B.L."/>
            <person name="Pils B."/>
            <person name="Prigge M."/>
            <person name="Rensing S.A."/>
            <person name="Riano-Pachon D.M."/>
            <person name="Roberts A.W."/>
            <person name="Sato Y."/>
            <person name="Scheller H.V."/>
            <person name="Schulz B."/>
            <person name="Schulz C."/>
            <person name="Shakirov E.V."/>
            <person name="Shibagaki N."/>
            <person name="Shinohara N."/>
            <person name="Shippen D.E."/>
            <person name="Soerensen I."/>
            <person name="Sotooka R."/>
            <person name="Sugimoto N."/>
            <person name="Sugita M."/>
            <person name="Sumikawa N."/>
            <person name="Tanurdzic M."/>
            <person name="Theissen G."/>
            <person name="Ulvskov P."/>
            <person name="Wakazuki S."/>
            <person name="Weng J.K."/>
            <person name="Willats W.W."/>
            <person name="Wipf D."/>
            <person name="Wolf P.G."/>
            <person name="Yang L."/>
            <person name="Zimmer A.D."/>
            <person name="Zhu Q."/>
            <person name="Mitros T."/>
            <person name="Hellsten U."/>
            <person name="Loque D."/>
            <person name="Otillar R."/>
            <person name="Salamov A."/>
            <person name="Schmutz J."/>
            <person name="Shapiro H."/>
            <person name="Lindquist E."/>
            <person name="Lucas S."/>
            <person name="Rokhsar D."/>
            <person name="Grigoriev I.V."/>
        </authorList>
    </citation>
    <scope>NUCLEOTIDE SEQUENCE [LARGE SCALE GENOMIC DNA]</scope>
</reference>
<dbReference type="EMBL" id="GL377569">
    <property type="protein sequence ID" value="EFJ34814.1"/>
    <property type="molecule type" value="Genomic_DNA"/>
</dbReference>
<dbReference type="InterPro" id="IPR006571">
    <property type="entry name" value="TLDc_dom"/>
</dbReference>
<dbReference type="HOGENOM" id="CLU_029204_4_2_1"/>
<evidence type="ECO:0000256" key="3">
    <source>
        <dbReference type="ARBA" id="ARBA00023128"/>
    </source>
</evidence>
<proteinExistence type="inferred from homology"/>
<dbReference type="FunCoup" id="D8QZJ8">
    <property type="interactions" value="388"/>
</dbReference>
<protein>
    <recommendedName>
        <fullName evidence="4">Oxidation resistance protein 1</fullName>
    </recommendedName>
</protein>
<dbReference type="SMART" id="SM00584">
    <property type="entry name" value="TLDc"/>
    <property type="match status" value="1"/>
</dbReference>
<dbReference type="KEGG" id="smo:SELMODRAFT_57201"/>
<evidence type="ECO:0000256" key="1">
    <source>
        <dbReference type="ARBA" id="ARBA00004173"/>
    </source>
</evidence>
<gene>
    <name evidence="6" type="ORF">SELMODRAFT_57201</name>
    <name evidence="7" type="ORF">SELMODRAFT_67188</name>
</gene>
<dbReference type="Pfam" id="PF07534">
    <property type="entry name" value="TLD"/>
    <property type="match status" value="1"/>
</dbReference>
<dbReference type="eggNOG" id="KOG2372">
    <property type="taxonomic scope" value="Eukaryota"/>
</dbReference>
<dbReference type="PROSITE" id="PS51886">
    <property type="entry name" value="TLDC"/>
    <property type="match status" value="1"/>
</dbReference>
<comment type="subcellular location">
    <subcellularLocation>
        <location evidence="1">Mitochondrion</location>
    </subcellularLocation>
</comment>
<dbReference type="OrthoDB" id="26679at2759"/>
<dbReference type="STRING" id="88036.D8QZJ8"/>
<dbReference type="EMBL" id="GL377592">
    <property type="protein sequence ID" value="EFJ23515.1"/>
    <property type="molecule type" value="Genomic_DNA"/>
</dbReference>
<sequence>EAIAKLPPASEESSLLSDKFRSVLYPSLPTIVQGRTWVLLYSTARDGISLHTLYRKSVLLPGPCLLVAGDRKGAVFGGLLLAPFKPTRNKYQGTNQTFVFTNVSGPAKVFRPTGRNRYYFLCTNDALAIGGGGHFALYLDSDLLTGSSGACETFGSECLAHAEDFDLKDVELWGFAHSSQ</sequence>
<dbReference type="PANTHER" id="PTHR23354:SF62">
    <property type="entry name" value="MUSTARD, ISOFORM V"/>
    <property type="match status" value="1"/>
</dbReference>